<feature type="compositionally biased region" description="Basic and acidic residues" evidence="3">
    <location>
        <begin position="372"/>
        <end position="384"/>
    </location>
</feature>
<dbReference type="Proteomes" id="UP000678393">
    <property type="component" value="Unassembled WGS sequence"/>
</dbReference>
<dbReference type="PANTHER" id="PTHR12842:SF6">
    <property type="entry name" value="FI01459P"/>
    <property type="match status" value="1"/>
</dbReference>
<sequence>MSESEGEATFASADEGDGVDKGDNGDGPANKEVEPPKADNKKEKEHAETAGNAVAKKGKEDAVEGKKETQKGQRKQQQAAGKGKGNTAAAQKEVKTKVSPPGIATKISPGVKIPKAAGKSLEDAKPERKDEKAESDSKLNVANRPETTPEGAVRGEKDVEIQVGKTVEPARSALKGGQEESFSEKKQEHVSSPQSLGGSVASTGGQQVSSVEAGDATGGQQVSSVKAGAATGGQQVSSVKAGAATGVQQDDSVRAEDLQKKEETEDSGPAVQDIPRGQQDHTPQQEEVLKKLGEFAEKGSGAGWGWSNWGSSLLTAATNSVQTFTHQVGDGFTTILETVESSLGVPDPEDVAKAQTVTEPPEGDSAVVSQPEDGKQEEKVKVDESSSQTNPKTDALEDEEGQSDEKADENIEQPKKEGDGWFSSWKMSEFAKKVQDTGKSLASKGHTLMAEGFDAVENLAAGGIDVLETIGKKTYSTLSEHDPAFRKTREFLSPKGNKPNLSSVLREAKEKSEFEAEQEKQNEEARKAHFGTLFDDYQGIAHLEALEMLSNQSEKKVHSLLNVLSSADLAEIKPTLLSIKEAFEITEEDGDAVTEQDFSSLVSQCVSELQLGTAPDKLNKVHEMVKQWIVDCDSHETHETDSLKEVHQKSIQALAELTAKGVEQFHKAGELVLLERDKDKDCTERAHSLARLTGVLCHEIGNLASKFVEILNKMAGQAERTDEVTPLVTNVYLEATNSSTYIQDAFQLLLPVLQQAALEHSILLRQS</sequence>
<dbReference type="Pfam" id="PF05334">
    <property type="entry name" value="DUF719"/>
    <property type="match status" value="1"/>
</dbReference>
<keyword evidence="5" id="KW-1185">Reference proteome</keyword>
<evidence type="ECO:0000256" key="3">
    <source>
        <dbReference type="SAM" id="MobiDB-lite"/>
    </source>
</evidence>
<comment type="similarity">
    <text evidence="1">Belongs to the FAM114 family.</text>
</comment>
<feature type="compositionally biased region" description="Basic and acidic residues" evidence="3">
    <location>
        <begin position="57"/>
        <end position="71"/>
    </location>
</feature>
<evidence type="ECO:0008006" key="6">
    <source>
        <dbReference type="Google" id="ProtNLM"/>
    </source>
</evidence>
<dbReference type="AlphaFoldDB" id="A0A8S3ZVA4"/>
<gene>
    <name evidence="4" type="ORF">CUNI_LOCUS17438</name>
</gene>
<dbReference type="EMBL" id="CAJHNH020004902">
    <property type="protein sequence ID" value="CAG5131880.1"/>
    <property type="molecule type" value="Genomic_DNA"/>
</dbReference>
<feature type="compositionally biased region" description="Basic and acidic residues" evidence="3">
    <location>
        <begin position="403"/>
        <end position="419"/>
    </location>
</feature>
<feature type="region of interest" description="Disordered" evidence="3">
    <location>
        <begin position="1"/>
        <end position="284"/>
    </location>
</feature>
<evidence type="ECO:0000313" key="4">
    <source>
        <dbReference type="EMBL" id="CAG5131880.1"/>
    </source>
</evidence>
<accession>A0A8S3ZVA4</accession>
<evidence type="ECO:0000313" key="5">
    <source>
        <dbReference type="Proteomes" id="UP000678393"/>
    </source>
</evidence>
<evidence type="ECO:0000256" key="2">
    <source>
        <dbReference type="ARBA" id="ARBA00022553"/>
    </source>
</evidence>
<proteinExistence type="inferred from homology"/>
<dbReference type="PANTHER" id="PTHR12842">
    <property type="entry name" value="FI01459P"/>
    <property type="match status" value="1"/>
</dbReference>
<feature type="compositionally biased region" description="Basic and acidic residues" evidence="3">
    <location>
        <begin position="120"/>
        <end position="137"/>
    </location>
</feature>
<comment type="caution">
    <text evidence="4">The sequence shown here is derived from an EMBL/GenBank/DDBJ whole genome shotgun (WGS) entry which is preliminary data.</text>
</comment>
<feature type="compositionally biased region" description="Low complexity" evidence="3">
    <location>
        <begin position="75"/>
        <end position="91"/>
    </location>
</feature>
<keyword evidence="2" id="KW-0597">Phosphoprotein</keyword>
<feature type="region of interest" description="Disordered" evidence="3">
    <location>
        <begin position="341"/>
        <end position="423"/>
    </location>
</feature>
<reference evidence="4" key="1">
    <citation type="submission" date="2021-04" db="EMBL/GenBank/DDBJ databases">
        <authorList>
            <consortium name="Molecular Ecology Group"/>
        </authorList>
    </citation>
    <scope>NUCLEOTIDE SEQUENCE</scope>
</reference>
<dbReference type="InterPro" id="IPR007998">
    <property type="entry name" value="DUF719"/>
</dbReference>
<organism evidence="4 5">
    <name type="scientific">Candidula unifasciata</name>
    <dbReference type="NCBI Taxonomy" id="100452"/>
    <lineage>
        <taxon>Eukaryota</taxon>
        <taxon>Metazoa</taxon>
        <taxon>Spiralia</taxon>
        <taxon>Lophotrochozoa</taxon>
        <taxon>Mollusca</taxon>
        <taxon>Gastropoda</taxon>
        <taxon>Heterobranchia</taxon>
        <taxon>Euthyneura</taxon>
        <taxon>Panpulmonata</taxon>
        <taxon>Eupulmonata</taxon>
        <taxon>Stylommatophora</taxon>
        <taxon>Helicina</taxon>
        <taxon>Helicoidea</taxon>
        <taxon>Geomitridae</taxon>
        <taxon>Candidula</taxon>
    </lineage>
</organism>
<name>A0A8S3ZVA4_9EUPU</name>
<feature type="compositionally biased region" description="Polar residues" evidence="3">
    <location>
        <begin position="190"/>
        <end position="210"/>
    </location>
</feature>
<evidence type="ECO:0000256" key="1">
    <source>
        <dbReference type="ARBA" id="ARBA00006903"/>
    </source>
</evidence>
<protein>
    <recommendedName>
        <fullName evidence="6">Protein FAM114A2</fullName>
    </recommendedName>
</protein>
<dbReference type="OrthoDB" id="5597648at2759"/>
<feature type="compositionally biased region" description="Basic and acidic residues" evidence="3">
    <location>
        <begin position="18"/>
        <end position="48"/>
    </location>
</feature>
<feature type="compositionally biased region" description="Basic and acidic residues" evidence="3">
    <location>
        <begin position="251"/>
        <end position="263"/>
    </location>
</feature>